<dbReference type="SUPFAM" id="SSF48008">
    <property type="entry name" value="GntR ligand-binding domain-like"/>
    <property type="match status" value="1"/>
</dbReference>
<evidence type="ECO:0000256" key="2">
    <source>
        <dbReference type="ARBA" id="ARBA00023125"/>
    </source>
</evidence>
<dbReference type="PANTHER" id="PTHR43537:SF24">
    <property type="entry name" value="GLUCONATE OPERON TRANSCRIPTIONAL REPRESSOR"/>
    <property type="match status" value="1"/>
</dbReference>
<dbReference type="InterPro" id="IPR011711">
    <property type="entry name" value="GntR_C"/>
</dbReference>
<dbReference type="InterPro" id="IPR000524">
    <property type="entry name" value="Tscrpt_reg_HTH_GntR"/>
</dbReference>
<dbReference type="SUPFAM" id="SSF46785">
    <property type="entry name" value="Winged helix' DNA-binding domain"/>
    <property type="match status" value="1"/>
</dbReference>
<proteinExistence type="predicted"/>
<evidence type="ECO:0000313" key="5">
    <source>
        <dbReference type="EMBL" id="MFD0886865.1"/>
    </source>
</evidence>
<name>A0ABW3DVV1_9ACTN</name>
<keyword evidence="3" id="KW-0804">Transcription</keyword>
<evidence type="ECO:0000256" key="1">
    <source>
        <dbReference type="ARBA" id="ARBA00023015"/>
    </source>
</evidence>
<comment type="caution">
    <text evidence="5">The sequence shown here is derived from an EMBL/GenBank/DDBJ whole genome shotgun (WGS) entry which is preliminary data.</text>
</comment>
<keyword evidence="6" id="KW-1185">Reference proteome</keyword>
<dbReference type="InterPro" id="IPR008920">
    <property type="entry name" value="TF_FadR/GntR_C"/>
</dbReference>
<dbReference type="CDD" id="cd07377">
    <property type="entry name" value="WHTH_GntR"/>
    <property type="match status" value="1"/>
</dbReference>
<dbReference type="InterPro" id="IPR036388">
    <property type="entry name" value="WH-like_DNA-bd_sf"/>
</dbReference>
<dbReference type="PRINTS" id="PR00035">
    <property type="entry name" value="HTHGNTR"/>
</dbReference>
<feature type="domain" description="HTH gntR-type" evidence="4">
    <location>
        <begin position="8"/>
        <end position="75"/>
    </location>
</feature>
<keyword evidence="1" id="KW-0805">Transcription regulation</keyword>
<dbReference type="Pfam" id="PF00392">
    <property type="entry name" value="GntR"/>
    <property type="match status" value="1"/>
</dbReference>
<dbReference type="Gene3D" id="1.10.10.10">
    <property type="entry name" value="Winged helix-like DNA-binding domain superfamily/Winged helix DNA-binding domain"/>
    <property type="match status" value="1"/>
</dbReference>
<organism evidence="5 6">
    <name type="scientific">Streptosporangium algeriense</name>
    <dbReference type="NCBI Taxonomy" id="1682748"/>
    <lineage>
        <taxon>Bacteria</taxon>
        <taxon>Bacillati</taxon>
        <taxon>Actinomycetota</taxon>
        <taxon>Actinomycetes</taxon>
        <taxon>Streptosporangiales</taxon>
        <taxon>Streptosporangiaceae</taxon>
        <taxon>Streptosporangium</taxon>
    </lineage>
</organism>
<evidence type="ECO:0000259" key="4">
    <source>
        <dbReference type="PROSITE" id="PS50949"/>
    </source>
</evidence>
<dbReference type="PANTHER" id="PTHR43537">
    <property type="entry name" value="TRANSCRIPTIONAL REGULATOR, GNTR FAMILY"/>
    <property type="match status" value="1"/>
</dbReference>
<keyword evidence="2" id="KW-0238">DNA-binding</keyword>
<dbReference type="Gene3D" id="1.20.120.530">
    <property type="entry name" value="GntR ligand-binding domain-like"/>
    <property type="match status" value="1"/>
</dbReference>
<dbReference type="SMART" id="SM00345">
    <property type="entry name" value="HTH_GNTR"/>
    <property type="match status" value="1"/>
</dbReference>
<dbReference type="PROSITE" id="PS50949">
    <property type="entry name" value="HTH_GNTR"/>
    <property type="match status" value="1"/>
</dbReference>
<dbReference type="InterPro" id="IPR036390">
    <property type="entry name" value="WH_DNA-bd_sf"/>
</dbReference>
<sequence length="270" mass="30359">MDVIRRSGDAVGQAYGRLREMILSGHTLPGQRLTQRELIETFDVGRTPLREALRMLEAQGFVTSTANRGITVSSINLDEAEELYAALLLLQPPLLVKGVHDISSTTLDRMAELLLAMRAVPERHYDFQHDHVEFHTLPKERFGSILQTMITGLYERLQRLQRFYFSSKKIPPYILELDEAFLQALRDGDGRRARRIQELHMLSSAIGLITDADPWHRFRALREAAAGVGIRIPATTDGTLTPPVEIVWDTPLPGYTPVRTLSVLDATPPA</sequence>
<evidence type="ECO:0000256" key="3">
    <source>
        <dbReference type="ARBA" id="ARBA00023163"/>
    </source>
</evidence>
<accession>A0ABW3DVV1</accession>
<reference evidence="6" key="1">
    <citation type="journal article" date="2019" name="Int. J. Syst. Evol. Microbiol.">
        <title>The Global Catalogue of Microorganisms (GCM) 10K type strain sequencing project: providing services to taxonomists for standard genome sequencing and annotation.</title>
        <authorList>
            <consortium name="The Broad Institute Genomics Platform"/>
            <consortium name="The Broad Institute Genome Sequencing Center for Infectious Disease"/>
            <person name="Wu L."/>
            <person name="Ma J."/>
        </authorList>
    </citation>
    <scope>NUCLEOTIDE SEQUENCE [LARGE SCALE GENOMIC DNA]</scope>
    <source>
        <strain evidence="6">CCUG 62974</strain>
    </source>
</reference>
<dbReference type="Proteomes" id="UP001597024">
    <property type="component" value="Unassembled WGS sequence"/>
</dbReference>
<dbReference type="EMBL" id="JBHTHX010000738">
    <property type="protein sequence ID" value="MFD0886865.1"/>
    <property type="molecule type" value="Genomic_DNA"/>
</dbReference>
<evidence type="ECO:0000313" key="6">
    <source>
        <dbReference type="Proteomes" id="UP001597024"/>
    </source>
</evidence>
<gene>
    <name evidence="5" type="ORF">ACFQ08_20150</name>
</gene>
<protein>
    <submittedName>
        <fullName evidence="5">GntR family transcriptional regulator</fullName>
    </submittedName>
</protein>
<dbReference type="Pfam" id="PF07729">
    <property type="entry name" value="FCD"/>
    <property type="match status" value="1"/>
</dbReference>